<feature type="domain" description="Ig-like" evidence="11">
    <location>
        <begin position="876"/>
        <end position="964"/>
    </location>
</feature>
<evidence type="ECO:0000256" key="7">
    <source>
        <dbReference type="ARBA" id="ARBA00023319"/>
    </source>
</evidence>
<evidence type="ECO:0000259" key="12">
    <source>
        <dbReference type="PROSITE" id="PS51158"/>
    </source>
</evidence>
<evidence type="ECO:0000256" key="1">
    <source>
        <dbReference type="ARBA" id="ARBA00008651"/>
    </source>
</evidence>
<proteinExistence type="inferred from homology"/>
<sequence length="1220" mass="135808">MEVVSPITMLEDYNRYKELIKKFEQPVLQNRTSQKGAAKSHDIPLNRGGKHDWIQCHSDASENKVHNENRSTSQSMWYSETAENETHNNKVISSFPEAGGPATCQLEEQLPVELPVLLECNLEIQSNPLVPFNSKTDGSDWLSQEMEYKTNSTAAKPLVVTHQDANAFTLVDHVKMENDEPWLCWNSSSNTENISHEDTSNVTYIENETSYEAKNGQNNDDLRDVIGVRNNEQSCNQLSSATEIVMSPASCPPIDNEHLNFQSGIGQTSNSETVPNLNDQFMALQYNAEPKVVKSDALQSSMLCLTEQNISPLTGRDQWRMINNKGNSNLNIMECGECPDPKEQKSSTVCPPALGQSISHQEIPRPIQNSMGHVIDVDMKDECGSVQKMEDVQAIVIDRLESSLNDGPNLNIAQRFQPTLQQESHFGYLLMPVAEETKTVTKICDIDINAVTNFDERMAFQGEFSHGEKNLESHNVTSAECDSEIVQGDNNKKMRSAENLESTTFSIGSMMKAPPEIEQIKDLNVKSTTIGLNKHSKKVNYLGDCKANLSEGSKCFVRNMGQNEGIQLKEWQIKNNKETAVVTEEYDKTVQCNDFFQLTVADSVGSSIITQPMEGQIMNVDSNALADCRDCSKRCNPHKVNNKAIVADHPLKCIKMDNDAECKGKFCQMFTLPSKSNQKFSTDDKISNLPLTYKNDKNRTEPPSTHTLLKVSLYEGLKKTIDPEPAISLQTKSSVGKSIPSTSSLNKQQATAVRVKQPLSVAWSKELMSGAQENACFRKPSSEAAKATTETLAPSLNYQQKEEPVKRMRLSADNVGKSTLEKSTQTYSPAGKENLNKDFAAIKRMSEKTKEELTHRREHKDLKKAKHPQQDDQKAPKLIQKIHTEVFPETSGNVKLWCRFCDIHADSTIIWTQNGAVLSKVERSAGDDSPVSLAIVQTTKKDGGLYQCSLKNVYGSVSCEFDFTTEVLNELLSCQAVAGKSLIKSVNPDDHHASPGSAAGEEIELLQPIIEKELTNECNFNVKMCGSLATEELHFGEGLHRKAFRTKVICGFLPMFYPGHNCVLKIHNAISHGTKTNSELIKQNYMLAVQECHVQTAARQYGNMFSAEGTLLEGFGEAPEIIPINLIHRPANSIPYATVEEELIGEFVKYSVKDGRELNVGRKESEVGLKCCTFQHWVYQWTEGNLLVTDLQGVGMKLTDVGIATSRKGFDNMVLVVKLL</sequence>
<keyword evidence="7" id="KW-0393">Immunoglobulin domain</keyword>
<dbReference type="GO" id="GO:0005524">
    <property type="term" value="F:ATP binding"/>
    <property type="evidence" value="ECO:0007669"/>
    <property type="project" value="InterPro"/>
</dbReference>
<dbReference type="GO" id="GO:0004674">
    <property type="term" value="F:protein serine/threonine kinase activity"/>
    <property type="evidence" value="ECO:0007669"/>
    <property type="project" value="UniProtKB-KW"/>
</dbReference>
<evidence type="ECO:0000256" key="4">
    <source>
        <dbReference type="ARBA" id="ARBA00022679"/>
    </source>
</evidence>
<evidence type="ECO:0000256" key="2">
    <source>
        <dbReference type="ARBA" id="ARBA00012513"/>
    </source>
</evidence>
<feature type="region of interest" description="Disordered" evidence="10">
    <location>
        <begin position="848"/>
        <end position="875"/>
    </location>
</feature>
<evidence type="ECO:0000256" key="6">
    <source>
        <dbReference type="ARBA" id="ARBA00023157"/>
    </source>
</evidence>
<dbReference type="Gene3D" id="3.20.200.10">
    <property type="entry name" value="MHCK/EF2 kinase"/>
    <property type="match status" value="1"/>
</dbReference>
<keyword evidence="3" id="KW-0723">Serine/threonine-protein kinase</keyword>
<keyword evidence="5" id="KW-0418">Kinase</keyword>
<evidence type="ECO:0000256" key="3">
    <source>
        <dbReference type="ARBA" id="ARBA00022527"/>
    </source>
</evidence>
<dbReference type="EC" id="2.7.11.1" evidence="2"/>
<dbReference type="Pfam" id="PF02816">
    <property type="entry name" value="Alpha_kinase"/>
    <property type="match status" value="1"/>
</dbReference>
<dbReference type="OMA" id="EMEYKTN"/>
<evidence type="ECO:0000259" key="11">
    <source>
        <dbReference type="PROSITE" id="PS50835"/>
    </source>
</evidence>
<evidence type="ECO:0000256" key="9">
    <source>
        <dbReference type="ARBA" id="ARBA00048679"/>
    </source>
</evidence>
<dbReference type="SUPFAM" id="SSF56112">
    <property type="entry name" value="Protein kinase-like (PK-like)"/>
    <property type="match status" value="1"/>
</dbReference>
<dbReference type="STRING" id="75743.A0A401PVF5"/>
<dbReference type="PROSITE" id="PS51158">
    <property type="entry name" value="ALPHA_KINASE"/>
    <property type="match status" value="1"/>
</dbReference>
<dbReference type="PANTHER" id="PTHR47091">
    <property type="entry name" value="ALPHA-PROTEIN KINASE 2-RELATED"/>
    <property type="match status" value="1"/>
</dbReference>
<dbReference type="PANTHER" id="PTHR47091:SF2">
    <property type="entry name" value="ALPHA-PROTEIN KINASE 2"/>
    <property type="match status" value="1"/>
</dbReference>
<dbReference type="SMART" id="SM00811">
    <property type="entry name" value="Alpha_kinase"/>
    <property type="match status" value="1"/>
</dbReference>
<dbReference type="PROSITE" id="PS50835">
    <property type="entry name" value="IG_LIKE"/>
    <property type="match status" value="1"/>
</dbReference>
<evidence type="ECO:0000313" key="14">
    <source>
        <dbReference type="Proteomes" id="UP000288216"/>
    </source>
</evidence>
<evidence type="ECO:0000313" key="13">
    <source>
        <dbReference type="EMBL" id="GCB77106.1"/>
    </source>
</evidence>
<comment type="caution">
    <text evidence="13">The sequence shown here is derived from an EMBL/GenBank/DDBJ whole genome shotgun (WGS) entry which is preliminary data.</text>
</comment>
<dbReference type="InterPro" id="IPR011009">
    <property type="entry name" value="Kinase-like_dom_sf"/>
</dbReference>
<keyword evidence="14" id="KW-1185">Reference proteome</keyword>
<name>A0A401PVF5_SCYTO</name>
<feature type="compositionally biased region" description="Basic and acidic residues" evidence="10">
    <location>
        <begin position="848"/>
        <end position="861"/>
    </location>
</feature>
<keyword evidence="4" id="KW-0808">Transferase</keyword>
<dbReference type="InterPro" id="IPR013783">
    <property type="entry name" value="Ig-like_fold"/>
</dbReference>
<protein>
    <recommendedName>
        <fullName evidence="2">non-specific serine/threonine protein kinase</fullName>
        <ecNumber evidence="2">2.7.11.1</ecNumber>
    </recommendedName>
</protein>
<comment type="catalytic activity">
    <reaction evidence="8">
        <text>L-threonyl-[protein] + ATP = O-phospho-L-threonyl-[protein] + ADP + H(+)</text>
        <dbReference type="Rhea" id="RHEA:46608"/>
        <dbReference type="Rhea" id="RHEA-COMP:11060"/>
        <dbReference type="Rhea" id="RHEA-COMP:11605"/>
        <dbReference type="ChEBI" id="CHEBI:15378"/>
        <dbReference type="ChEBI" id="CHEBI:30013"/>
        <dbReference type="ChEBI" id="CHEBI:30616"/>
        <dbReference type="ChEBI" id="CHEBI:61977"/>
        <dbReference type="ChEBI" id="CHEBI:456216"/>
        <dbReference type="EC" id="2.7.11.1"/>
    </reaction>
</comment>
<dbReference type="InterPro" id="IPR036179">
    <property type="entry name" value="Ig-like_dom_sf"/>
</dbReference>
<evidence type="ECO:0000256" key="10">
    <source>
        <dbReference type="SAM" id="MobiDB-lite"/>
    </source>
</evidence>
<evidence type="ECO:0000256" key="8">
    <source>
        <dbReference type="ARBA" id="ARBA00047899"/>
    </source>
</evidence>
<feature type="domain" description="Alpha-type protein kinase" evidence="12">
    <location>
        <begin position="1011"/>
        <end position="1220"/>
    </location>
</feature>
<comment type="catalytic activity">
    <reaction evidence="9">
        <text>L-seryl-[protein] + ATP = O-phospho-L-seryl-[protein] + ADP + H(+)</text>
        <dbReference type="Rhea" id="RHEA:17989"/>
        <dbReference type="Rhea" id="RHEA-COMP:9863"/>
        <dbReference type="Rhea" id="RHEA-COMP:11604"/>
        <dbReference type="ChEBI" id="CHEBI:15378"/>
        <dbReference type="ChEBI" id="CHEBI:29999"/>
        <dbReference type="ChEBI" id="CHEBI:30616"/>
        <dbReference type="ChEBI" id="CHEBI:83421"/>
        <dbReference type="ChEBI" id="CHEBI:456216"/>
        <dbReference type="EC" id="2.7.11.1"/>
    </reaction>
</comment>
<accession>A0A401PVF5</accession>
<reference evidence="13 14" key="1">
    <citation type="journal article" date="2018" name="Nat. Ecol. Evol.">
        <title>Shark genomes provide insights into elasmobranch evolution and the origin of vertebrates.</title>
        <authorList>
            <person name="Hara Y"/>
            <person name="Yamaguchi K"/>
            <person name="Onimaru K"/>
            <person name="Kadota M"/>
            <person name="Koyanagi M"/>
            <person name="Keeley SD"/>
            <person name="Tatsumi K"/>
            <person name="Tanaka K"/>
            <person name="Motone F"/>
            <person name="Kageyama Y"/>
            <person name="Nozu R"/>
            <person name="Adachi N"/>
            <person name="Nishimura O"/>
            <person name="Nakagawa R"/>
            <person name="Tanegashima C"/>
            <person name="Kiyatake I"/>
            <person name="Matsumoto R"/>
            <person name="Murakumo K"/>
            <person name="Nishida K"/>
            <person name="Terakita A"/>
            <person name="Kuratani S"/>
            <person name="Sato K"/>
            <person name="Hyodo S Kuraku.S."/>
        </authorList>
    </citation>
    <scope>NUCLEOTIDE SEQUENCE [LARGE SCALE GENOMIC DNA]</scope>
</reference>
<dbReference type="OrthoDB" id="301415at2759"/>
<dbReference type="EMBL" id="BFAA01014107">
    <property type="protein sequence ID" value="GCB77106.1"/>
    <property type="molecule type" value="Genomic_DNA"/>
</dbReference>
<keyword evidence="6" id="KW-1015">Disulfide bond</keyword>
<dbReference type="Proteomes" id="UP000288216">
    <property type="component" value="Unassembled WGS sequence"/>
</dbReference>
<dbReference type="Gene3D" id="2.60.40.10">
    <property type="entry name" value="Immunoglobulins"/>
    <property type="match status" value="1"/>
</dbReference>
<dbReference type="SUPFAM" id="SSF48726">
    <property type="entry name" value="Immunoglobulin"/>
    <property type="match status" value="1"/>
</dbReference>
<gene>
    <name evidence="13" type="ORF">scyTo_0019242</name>
</gene>
<dbReference type="AlphaFoldDB" id="A0A401PVF5"/>
<comment type="similarity">
    <text evidence="1">Belongs to the protein kinase superfamily. Alpha-type protein kinase family. ALPK subfamily.</text>
</comment>
<evidence type="ECO:0000256" key="5">
    <source>
        <dbReference type="ARBA" id="ARBA00022777"/>
    </source>
</evidence>
<dbReference type="InterPro" id="IPR004166">
    <property type="entry name" value="a-kinase_dom"/>
</dbReference>
<dbReference type="InterPro" id="IPR007110">
    <property type="entry name" value="Ig-like_dom"/>
</dbReference>
<organism evidence="13 14">
    <name type="scientific">Scyliorhinus torazame</name>
    <name type="common">Cloudy catshark</name>
    <name type="synonym">Catulus torazame</name>
    <dbReference type="NCBI Taxonomy" id="75743"/>
    <lineage>
        <taxon>Eukaryota</taxon>
        <taxon>Metazoa</taxon>
        <taxon>Chordata</taxon>
        <taxon>Craniata</taxon>
        <taxon>Vertebrata</taxon>
        <taxon>Chondrichthyes</taxon>
        <taxon>Elasmobranchii</taxon>
        <taxon>Galeomorphii</taxon>
        <taxon>Galeoidea</taxon>
        <taxon>Carcharhiniformes</taxon>
        <taxon>Scyliorhinidae</taxon>
        <taxon>Scyliorhinus</taxon>
    </lineage>
</organism>